<evidence type="ECO:0000256" key="3">
    <source>
        <dbReference type="ARBA" id="ARBA00023004"/>
    </source>
</evidence>
<protein>
    <recommendedName>
        <fullName evidence="5">Rieske domain-containing protein</fullName>
    </recommendedName>
</protein>
<evidence type="ECO:0000256" key="1">
    <source>
        <dbReference type="ARBA" id="ARBA00022714"/>
    </source>
</evidence>
<keyword evidence="7" id="KW-1185">Reference proteome</keyword>
<dbReference type="EMBL" id="SIDB01000007">
    <property type="protein sequence ID" value="KAI3430278.1"/>
    <property type="molecule type" value="Genomic_DNA"/>
</dbReference>
<dbReference type="OrthoDB" id="423598at2759"/>
<dbReference type="SUPFAM" id="SSF50022">
    <property type="entry name" value="ISP domain"/>
    <property type="match status" value="1"/>
</dbReference>
<dbReference type="CDD" id="cd03467">
    <property type="entry name" value="Rieske"/>
    <property type="match status" value="1"/>
</dbReference>
<proteinExistence type="predicted"/>
<dbReference type="AlphaFoldDB" id="A0A9D4TN97"/>
<dbReference type="Pfam" id="PF00355">
    <property type="entry name" value="Rieske"/>
    <property type="match status" value="1"/>
</dbReference>
<feature type="domain" description="Rieske" evidence="5">
    <location>
        <begin position="29"/>
        <end position="112"/>
    </location>
</feature>
<gene>
    <name evidence="6" type="ORF">D9Q98_004874</name>
</gene>
<evidence type="ECO:0000256" key="4">
    <source>
        <dbReference type="ARBA" id="ARBA00023014"/>
    </source>
</evidence>
<dbReference type="Proteomes" id="UP001055712">
    <property type="component" value="Unassembled WGS sequence"/>
</dbReference>
<name>A0A9D4TN97_CHLVU</name>
<dbReference type="PROSITE" id="PS51296">
    <property type="entry name" value="RIESKE"/>
    <property type="match status" value="1"/>
</dbReference>
<reference evidence="6" key="2">
    <citation type="submission" date="2020-11" db="EMBL/GenBank/DDBJ databases">
        <authorList>
            <person name="Cecchin M."/>
            <person name="Marcolungo L."/>
            <person name="Rossato M."/>
            <person name="Girolomoni L."/>
            <person name="Cosentino E."/>
            <person name="Cuine S."/>
            <person name="Li-Beisson Y."/>
            <person name="Delledonne M."/>
            <person name="Ballottari M."/>
        </authorList>
    </citation>
    <scope>NUCLEOTIDE SEQUENCE</scope>
    <source>
        <strain evidence="6">211/11P</strain>
        <tissue evidence="6">Whole cell</tissue>
    </source>
</reference>
<keyword evidence="4" id="KW-0411">Iron-sulfur</keyword>
<keyword evidence="2" id="KW-0479">Metal-binding</keyword>
<dbReference type="InterPro" id="IPR036922">
    <property type="entry name" value="Rieske_2Fe-2S_sf"/>
</dbReference>
<evidence type="ECO:0000313" key="7">
    <source>
        <dbReference type="Proteomes" id="UP001055712"/>
    </source>
</evidence>
<comment type="caution">
    <text evidence="6">The sequence shown here is derived from an EMBL/GenBank/DDBJ whole genome shotgun (WGS) entry which is preliminary data.</text>
</comment>
<dbReference type="Gene3D" id="2.102.10.10">
    <property type="entry name" value="Rieske [2Fe-2S] iron-sulphur domain"/>
    <property type="match status" value="1"/>
</dbReference>
<sequence>MIAASLRPSPVCAGSRPSRRTSLRVQAVWTGTGVKDFDLGSAGGKKVVEIGGQRILLATANGEVKAVSNKCPHLGLPLVGKTALLQGEVANGCVTCPAHGSKFDLSTGEPVGEWIPKMPSLPFVGKIGDTPKPLPTFEARVGASGEIEVNV</sequence>
<evidence type="ECO:0000259" key="5">
    <source>
        <dbReference type="PROSITE" id="PS51296"/>
    </source>
</evidence>
<keyword evidence="3" id="KW-0408">Iron</keyword>
<evidence type="ECO:0000256" key="2">
    <source>
        <dbReference type="ARBA" id="ARBA00022723"/>
    </source>
</evidence>
<dbReference type="PANTHER" id="PTHR21496">
    <property type="entry name" value="FERREDOXIN-RELATED"/>
    <property type="match status" value="1"/>
</dbReference>
<keyword evidence="1" id="KW-0001">2Fe-2S</keyword>
<organism evidence="6 7">
    <name type="scientific">Chlorella vulgaris</name>
    <name type="common">Green alga</name>
    <dbReference type="NCBI Taxonomy" id="3077"/>
    <lineage>
        <taxon>Eukaryota</taxon>
        <taxon>Viridiplantae</taxon>
        <taxon>Chlorophyta</taxon>
        <taxon>core chlorophytes</taxon>
        <taxon>Trebouxiophyceae</taxon>
        <taxon>Chlorellales</taxon>
        <taxon>Chlorellaceae</taxon>
        <taxon>Chlorella clade</taxon>
        <taxon>Chlorella</taxon>
    </lineage>
</organism>
<reference evidence="6" key="1">
    <citation type="journal article" date="2019" name="Plant J.">
        <title>Chlorella vulgaris genome assembly and annotation reveals the molecular basis for metabolic acclimation to high light conditions.</title>
        <authorList>
            <person name="Cecchin M."/>
            <person name="Marcolungo L."/>
            <person name="Rossato M."/>
            <person name="Girolomoni L."/>
            <person name="Cosentino E."/>
            <person name="Cuine S."/>
            <person name="Li-Beisson Y."/>
            <person name="Delledonne M."/>
            <person name="Ballottari M."/>
        </authorList>
    </citation>
    <scope>NUCLEOTIDE SEQUENCE</scope>
    <source>
        <strain evidence="6">211/11P</strain>
    </source>
</reference>
<dbReference type="GO" id="GO:0046872">
    <property type="term" value="F:metal ion binding"/>
    <property type="evidence" value="ECO:0007669"/>
    <property type="project" value="UniProtKB-KW"/>
</dbReference>
<dbReference type="GO" id="GO:0051537">
    <property type="term" value="F:2 iron, 2 sulfur cluster binding"/>
    <property type="evidence" value="ECO:0007669"/>
    <property type="project" value="UniProtKB-KW"/>
</dbReference>
<dbReference type="PANTHER" id="PTHR21496:SF23">
    <property type="entry name" value="3-PHENYLPROPIONATE_CINNAMIC ACID DIOXYGENASE FERREDOXIN SUBUNIT"/>
    <property type="match status" value="1"/>
</dbReference>
<evidence type="ECO:0000313" key="6">
    <source>
        <dbReference type="EMBL" id="KAI3430278.1"/>
    </source>
</evidence>
<dbReference type="InterPro" id="IPR017941">
    <property type="entry name" value="Rieske_2Fe-2S"/>
</dbReference>
<accession>A0A9D4TN97</accession>